<keyword evidence="11 12" id="KW-0066">ATP synthesis</keyword>
<dbReference type="InterPro" id="IPR023366">
    <property type="entry name" value="ATP_synth_asu-like_sf"/>
</dbReference>
<dbReference type="FunFam" id="1.10.1140.10:FF:000002">
    <property type="entry name" value="V-type proton ATPase catalytic subunit A"/>
    <property type="match status" value="1"/>
</dbReference>
<keyword evidence="8 12" id="KW-1278">Translocase</keyword>
<dbReference type="HAMAP" id="MF_00309">
    <property type="entry name" value="ATP_synth_A_arch"/>
    <property type="match status" value="1"/>
</dbReference>
<evidence type="ECO:0000259" key="15">
    <source>
        <dbReference type="Pfam" id="PF16886"/>
    </source>
</evidence>
<dbReference type="GO" id="GO:0042777">
    <property type="term" value="P:proton motive force-driven plasma membrane ATP synthesis"/>
    <property type="evidence" value="ECO:0007669"/>
    <property type="project" value="UniProtKB-UniRule"/>
</dbReference>
<dbReference type="Pfam" id="PF22919">
    <property type="entry name" value="ATP-synt_VA_C"/>
    <property type="match status" value="1"/>
</dbReference>
<feature type="domain" description="ATPase F1/V1/A1 complex alpha/beta subunit nucleotide-binding" evidence="13">
    <location>
        <begin position="214"/>
        <end position="439"/>
    </location>
</feature>
<dbReference type="Pfam" id="PF16886">
    <property type="entry name" value="ATP-synt_ab_Xtn"/>
    <property type="match status" value="1"/>
</dbReference>
<feature type="domain" description="ATPsynthase alpha/beta subunit barrel-sandwich" evidence="15">
    <location>
        <begin position="109"/>
        <end position="196"/>
    </location>
</feature>
<dbReference type="InterPro" id="IPR036121">
    <property type="entry name" value="ATPase_F1/V1/A1_a/bsu_N_sf"/>
</dbReference>
<keyword evidence="3 12" id="KW-0813">Transport</keyword>
<comment type="similarity">
    <text evidence="2 12">Belongs to the ATPase alpha/beta chains family.</text>
</comment>
<evidence type="ECO:0000256" key="1">
    <source>
        <dbReference type="ARBA" id="ARBA00004202"/>
    </source>
</evidence>
<dbReference type="GO" id="GO:0005886">
    <property type="term" value="C:plasma membrane"/>
    <property type="evidence" value="ECO:0007669"/>
    <property type="project" value="UniProtKB-SubCell"/>
</dbReference>
<keyword evidence="4 12" id="KW-1003">Cell membrane</keyword>
<feature type="binding site" evidence="12">
    <location>
        <begin position="234"/>
        <end position="241"/>
    </location>
    <ligand>
        <name>ATP</name>
        <dbReference type="ChEBI" id="CHEBI:30616"/>
    </ligand>
</feature>
<evidence type="ECO:0000256" key="11">
    <source>
        <dbReference type="ARBA" id="ARBA00023310"/>
    </source>
</evidence>
<dbReference type="PANTHER" id="PTHR43607:SF1">
    <property type="entry name" value="H(+)-TRANSPORTING TWO-SECTOR ATPASE"/>
    <property type="match status" value="1"/>
</dbReference>
<keyword evidence="7 12" id="KW-0067">ATP-binding</keyword>
<feature type="domain" description="ATP synthase A/B type C-terminal" evidence="16">
    <location>
        <begin position="447"/>
        <end position="547"/>
    </location>
</feature>
<evidence type="ECO:0000256" key="7">
    <source>
        <dbReference type="ARBA" id="ARBA00022840"/>
    </source>
</evidence>
<dbReference type="Gene3D" id="1.10.1140.10">
    <property type="entry name" value="Bovine Mitochondrial F1-atpase, Atp Synthase Beta Chain, Chain D, domain 3"/>
    <property type="match status" value="1"/>
</dbReference>
<evidence type="ECO:0000256" key="2">
    <source>
        <dbReference type="ARBA" id="ARBA00008936"/>
    </source>
</evidence>
<dbReference type="SUPFAM" id="SSF47917">
    <property type="entry name" value="C-terminal domain of alpha and beta subunits of F1 ATP synthase"/>
    <property type="match status" value="1"/>
</dbReference>
<evidence type="ECO:0000256" key="8">
    <source>
        <dbReference type="ARBA" id="ARBA00022967"/>
    </source>
</evidence>
<comment type="subcellular location">
    <subcellularLocation>
        <location evidence="1 12">Cell membrane</location>
        <topology evidence="1 12">Peripheral membrane protein</topology>
    </subcellularLocation>
</comment>
<proteinExistence type="inferred from homology"/>
<dbReference type="GO" id="GO:0046933">
    <property type="term" value="F:proton-transporting ATP synthase activity, rotational mechanism"/>
    <property type="evidence" value="ECO:0007669"/>
    <property type="project" value="UniProtKB-UniRule"/>
</dbReference>
<evidence type="ECO:0000256" key="10">
    <source>
        <dbReference type="ARBA" id="ARBA00023136"/>
    </source>
</evidence>
<dbReference type="Pfam" id="PF02874">
    <property type="entry name" value="ATP-synt_ab_N"/>
    <property type="match status" value="1"/>
</dbReference>
<keyword evidence="9 12" id="KW-0406">Ion transport</keyword>
<dbReference type="EMBL" id="MT631450">
    <property type="protein sequence ID" value="QNO50748.1"/>
    <property type="molecule type" value="Genomic_DNA"/>
</dbReference>
<dbReference type="NCBIfam" id="NF003220">
    <property type="entry name" value="PRK04192.1"/>
    <property type="match status" value="1"/>
</dbReference>
<keyword evidence="6 12" id="KW-0375">Hydrogen ion transport</keyword>
<dbReference type="InterPro" id="IPR031686">
    <property type="entry name" value="ATP-synth_a_Xtn"/>
</dbReference>
<dbReference type="CDD" id="cd01134">
    <property type="entry name" value="V_A-ATPase_A"/>
    <property type="match status" value="1"/>
</dbReference>
<dbReference type="GO" id="GO:0046961">
    <property type="term" value="F:proton-transporting ATPase activity, rotational mechanism"/>
    <property type="evidence" value="ECO:0007669"/>
    <property type="project" value="InterPro"/>
</dbReference>
<name>A0A7G9YRW4_9EURY</name>
<keyword evidence="10 12" id="KW-0472">Membrane</keyword>
<evidence type="ECO:0000256" key="6">
    <source>
        <dbReference type="ARBA" id="ARBA00022781"/>
    </source>
</evidence>
<dbReference type="Pfam" id="PF00006">
    <property type="entry name" value="ATP-synt_ab"/>
    <property type="match status" value="1"/>
</dbReference>
<organism evidence="17">
    <name type="scientific">Candidatus Methanophagaceae archaeon ANME-1 ERB6</name>
    <dbReference type="NCBI Taxonomy" id="2759912"/>
    <lineage>
        <taxon>Archaea</taxon>
        <taxon>Methanobacteriati</taxon>
        <taxon>Methanobacteriota</taxon>
        <taxon>Stenosarchaea group</taxon>
        <taxon>Methanomicrobia</taxon>
        <taxon>Candidatus Methanophagales</taxon>
        <taxon>Candidatus Methanophagaceae</taxon>
    </lineage>
</organism>
<evidence type="ECO:0000256" key="5">
    <source>
        <dbReference type="ARBA" id="ARBA00022741"/>
    </source>
</evidence>
<feature type="domain" description="ATPase F1/V1/A1 complex alpha/beta subunit N-terminal" evidence="14">
    <location>
        <begin position="7"/>
        <end position="68"/>
    </location>
</feature>
<evidence type="ECO:0000259" key="14">
    <source>
        <dbReference type="Pfam" id="PF02874"/>
    </source>
</evidence>
<dbReference type="Gene3D" id="2.40.50.100">
    <property type="match status" value="1"/>
</dbReference>
<dbReference type="SUPFAM" id="SSF52540">
    <property type="entry name" value="P-loop containing nucleoside triphosphate hydrolases"/>
    <property type="match status" value="1"/>
</dbReference>
<evidence type="ECO:0000313" key="17">
    <source>
        <dbReference type="EMBL" id="QNO50748.1"/>
    </source>
</evidence>
<evidence type="ECO:0000259" key="16">
    <source>
        <dbReference type="Pfam" id="PF22919"/>
    </source>
</evidence>
<dbReference type="PANTHER" id="PTHR43607">
    <property type="entry name" value="V-TYPE PROTON ATPASE CATALYTIC SUBUNIT A"/>
    <property type="match status" value="1"/>
</dbReference>
<dbReference type="InterPro" id="IPR022878">
    <property type="entry name" value="V-ATPase_asu"/>
</dbReference>
<protein>
    <recommendedName>
        <fullName evidence="12">A-type ATP synthase subunit A</fullName>
        <ecNumber evidence="12">7.1.2.2</ecNumber>
    </recommendedName>
</protein>
<dbReference type="CDD" id="cd18119">
    <property type="entry name" value="ATP-synt_V_A-type_alpha_N"/>
    <property type="match status" value="1"/>
</dbReference>
<dbReference type="Gene3D" id="2.40.30.20">
    <property type="match status" value="1"/>
</dbReference>
<dbReference type="FunFam" id="2.40.30.20:FF:000002">
    <property type="entry name" value="V-type proton ATPase catalytic subunit A"/>
    <property type="match status" value="1"/>
</dbReference>
<dbReference type="InterPro" id="IPR004100">
    <property type="entry name" value="ATPase_F1/V1/A1_a/bsu_N"/>
</dbReference>
<evidence type="ECO:0000259" key="13">
    <source>
        <dbReference type="Pfam" id="PF00006"/>
    </source>
</evidence>
<evidence type="ECO:0000256" key="12">
    <source>
        <dbReference type="HAMAP-Rule" id="MF_00309"/>
    </source>
</evidence>
<gene>
    <name evidence="12 17" type="primary">atpA</name>
    <name evidence="17" type="ORF">HAICDJOK_00008</name>
</gene>
<dbReference type="AlphaFoldDB" id="A0A7G9YRW4"/>
<dbReference type="InterPro" id="IPR027417">
    <property type="entry name" value="P-loop_NTPase"/>
</dbReference>
<dbReference type="EC" id="7.1.2.2" evidence="12"/>
<dbReference type="SUPFAM" id="SSF50615">
    <property type="entry name" value="N-terminal domain of alpha and beta subunits of F1 ATP synthase"/>
    <property type="match status" value="1"/>
</dbReference>
<evidence type="ECO:0000256" key="3">
    <source>
        <dbReference type="ARBA" id="ARBA00022448"/>
    </source>
</evidence>
<dbReference type="Gene3D" id="3.40.50.300">
    <property type="entry name" value="P-loop containing nucleotide triphosphate hydrolases"/>
    <property type="match status" value="1"/>
</dbReference>
<sequence length="595" mass="66394">MGEKGLIAKITGPLVVADKMRGCEMYEVIKVGEEGLLGETIRLDGDSAYVQVYEDTTGLKPGEPVIRTKAPLSVELGPGILKNFYDGVQRPLKDIKEKVGDYVERGVSVDALDRAKKWKFTPVPTAEEGKEIVGGAILGEVQESKVITHKILVPPGVHGKLLELKEGDFTVQDTIARVQTEGEEVGLKLMQKWPVRKGRPYKDKLDPEVPLLTGQRINDTFFPIAKGGTGAIPGGFGTGKTVMQHQLARWADSQVIVYIGCGERGNEMTEVLEDFPKLIDPYSGETLMERSTLIANTSNMPVAAREASIYTGITLAEYYRDMGYDAAIQADSTSRWAEALREISGRLEEMPGEEGYPAYLATRLADFYERAGRVKTLCPDSEERIGSVTVVGAVSPPGGDFSEPVTQNTLRVVGDFWALDSSLADRRHFPAISWLRSYSLYLGSLREWFAKSAAPDFMEQREEMMGLLQKEAELQEIVQLVGADALPPRERGTLEVARMIREDFLQQNAYHEVDSFCSLEKQYLMAKIVLQWYDGAMDAIEVGTRVEKLEGMRIKDAIARMKYVPNEGFREKYEQIMKDMKDEFELLKRKEESAS</sequence>
<comment type="catalytic activity">
    <reaction evidence="12">
        <text>ATP + H2O + 4 H(+)(in) = ADP + phosphate + 5 H(+)(out)</text>
        <dbReference type="Rhea" id="RHEA:57720"/>
        <dbReference type="ChEBI" id="CHEBI:15377"/>
        <dbReference type="ChEBI" id="CHEBI:15378"/>
        <dbReference type="ChEBI" id="CHEBI:30616"/>
        <dbReference type="ChEBI" id="CHEBI:43474"/>
        <dbReference type="ChEBI" id="CHEBI:456216"/>
        <dbReference type="EC" id="7.1.2.2"/>
    </reaction>
</comment>
<dbReference type="InterPro" id="IPR000194">
    <property type="entry name" value="ATPase_F1/V1/A1_a/bsu_nucl-bd"/>
</dbReference>
<dbReference type="InterPro" id="IPR055190">
    <property type="entry name" value="ATP-synt_VA_C"/>
</dbReference>
<evidence type="ECO:0000256" key="4">
    <source>
        <dbReference type="ARBA" id="ARBA00022475"/>
    </source>
</evidence>
<dbReference type="InterPro" id="IPR024034">
    <property type="entry name" value="ATPase_F1/V1_b/a_C"/>
</dbReference>
<reference evidence="17" key="1">
    <citation type="submission" date="2020-06" db="EMBL/GenBank/DDBJ databases">
        <title>Unique genomic features of the anaerobic methanotrophic archaea.</title>
        <authorList>
            <person name="Chadwick G.L."/>
            <person name="Skennerton C.T."/>
            <person name="Laso-Perez R."/>
            <person name="Leu A.O."/>
            <person name="Speth D.R."/>
            <person name="Yu H."/>
            <person name="Morgan-Lang C."/>
            <person name="Hatzenpichler R."/>
            <person name="Goudeau D."/>
            <person name="Malmstrom R."/>
            <person name="Brazelton W.J."/>
            <person name="Woyke T."/>
            <person name="Hallam S.J."/>
            <person name="Tyson G.W."/>
            <person name="Wegener G."/>
            <person name="Boetius A."/>
            <person name="Orphan V."/>
        </authorList>
    </citation>
    <scope>NUCLEOTIDE SEQUENCE</scope>
</reference>
<accession>A0A7G9YRW4</accession>
<dbReference type="GO" id="GO:0005524">
    <property type="term" value="F:ATP binding"/>
    <property type="evidence" value="ECO:0007669"/>
    <property type="project" value="UniProtKB-UniRule"/>
</dbReference>
<comment type="function">
    <text evidence="12">Component of the A-type ATP synthase that produces ATP from ADP in the presence of a proton gradient across the membrane. The A chain is the catalytic subunit.</text>
</comment>
<dbReference type="CDD" id="cd18111">
    <property type="entry name" value="ATP-synt_V_A-type_alpha_C"/>
    <property type="match status" value="1"/>
</dbReference>
<comment type="subunit">
    <text evidence="12">Has multiple subunits with at least A(3), B(3), C, D, E, F, H, I and proteolipid K(x).</text>
</comment>
<evidence type="ECO:0000256" key="9">
    <source>
        <dbReference type="ARBA" id="ARBA00023065"/>
    </source>
</evidence>
<keyword evidence="5 12" id="KW-0547">Nucleotide-binding</keyword>
<dbReference type="FunFam" id="2.40.50.100:FF:000008">
    <property type="entry name" value="V-type proton ATPase catalytic subunit A"/>
    <property type="match status" value="1"/>
</dbReference>